<sequence>MADEQHRDVGECDFNKQEHVFDDFEEVESKVKGDVKRKIQFFIGIPAPGKELTDEFNILEARL</sequence>
<evidence type="ECO:0000313" key="1">
    <source>
        <dbReference type="EMBL" id="KDP29290.1"/>
    </source>
</evidence>
<proteinExistence type="predicted"/>
<dbReference type="AlphaFoldDB" id="A0A067KAL2"/>
<gene>
    <name evidence="1" type="ORF">JCGZ_19393</name>
</gene>
<accession>A0A067KAL2</accession>
<keyword evidence="2" id="KW-1185">Reference proteome</keyword>
<organism evidence="1 2">
    <name type="scientific">Jatropha curcas</name>
    <name type="common">Barbados nut</name>
    <dbReference type="NCBI Taxonomy" id="180498"/>
    <lineage>
        <taxon>Eukaryota</taxon>
        <taxon>Viridiplantae</taxon>
        <taxon>Streptophyta</taxon>
        <taxon>Embryophyta</taxon>
        <taxon>Tracheophyta</taxon>
        <taxon>Spermatophyta</taxon>
        <taxon>Magnoliopsida</taxon>
        <taxon>eudicotyledons</taxon>
        <taxon>Gunneridae</taxon>
        <taxon>Pentapetalae</taxon>
        <taxon>rosids</taxon>
        <taxon>fabids</taxon>
        <taxon>Malpighiales</taxon>
        <taxon>Euphorbiaceae</taxon>
        <taxon>Crotonoideae</taxon>
        <taxon>Jatropheae</taxon>
        <taxon>Jatropha</taxon>
    </lineage>
</organism>
<protein>
    <submittedName>
        <fullName evidence="1">Uncharacterized protein</fullName>
    </submittedName>
</protein>
<evidence type="ECO:0000313" key="2">
    <source>
        <dbReference type="Proteomes" id="UP000027138"/>
    </source>
</evidence>
<dbReference type="Proteomes" id="UP000027138">
    <property type="component" value="Unassembled WGS sequence"/>
</dbReference>
<dbReference type="EMBL" id="KK914758">
    <property type="protein sequence ID" value="KDP29290.1"/>
    <property type="molecule type" value="Genomic_DNA"/>
</dbReference>
<name>A0A067KAL2_JATCU</name>
<reference evidence="1 2" key="1">
    <citation type="journal article" date="2014" name="PLoS ONE">
        <title>Global Analysis of Gene Expression Profiles in Physic Nut (Jatropha curcas L.) Seedlings Exposed to Salt Stress.</title>
        <authorList>
            <person name="Zhang L."/>
            <person name="Zhang C."/>
            <person name="Wu P."/>
            <person name="Chen Y."/>
            <person name="Li M."/>
            <person name="Jiang H."/>
            <person name="Wu G."/>
        </authorList>
    </citation>
    <scope>NUCLEOTIDE SEQUENCE [LARGE SCALE GENOMIC DNA]</scope>
    <source>
        <strain evidence="2">cv. GZQX0401</strain>
        <tissue evidence="1">Young leaves</tissue>
    </source>
</reference>